<evidence type="ECO:0000256" key="2">
    <source>
        <dbReference type="ARBA" id="ARBA00023295"/>
    </source>
</evidence>
<dbReference type="Pfam" id="PF16499">
    <property type="entry name" value="Melibiase_2"/>
    <property type="match status" value="1"/>
</dbReference>
<gene>
    <name evidence="5" type="ORF">D0Y65_004407</name>
</gene>
<dbReference type="Proteomes" id="UP000289340">
    <property type="component" value="Chromosome 2"/>
</dbReference>
<evidence type="ECO:0000256" key="3">
    <source>
        <dbReference type="SAM" id="Phobius"/>
    </source>
</evidence>
<keyword evidence="3" id="KW-0472">Membrane</keyword>
<feature type="domain" description="PB1" evidence="4">
    <location>
        <begin position="23"/>
        <end position="113"/>
    </location>
</feature>
<dbReference type="InterPro" id="IPR000270">
    <property type="entry name" value="PB1_dom"/>
</dbReference>
<dbReference type="PANTHER" id="PTHR31066">
    <property type="entry name" value="OS05G0427100 PROTEIN-RELATED"/>
    <property type="match status" value="1"/>
</dbReference>
<dbReference type="Gene3D" id="3.20.20.70">
    <property type="entry name" value="Aldolase class I"/>
    <property type="match status" value="1"/>
</dbReference>
<dbReference type="GO" id="GO:0005975">
    <property type="term" value="P:carbohydrate metabolic process"/>
    <property type="evidence" value="ECO:0007669"/>
    <property type="project" value="InterPro"/>
</dbReference>
<dbReference type="PANTHER" id="PTHR31066:SF100">
    <property type="entry name" value="PB1 DOMAIN-CONTAINING PROTEIN"/>
    <property type="match status" value="1"/>
</dbReference>
<dbReference type="SUPFAM" id="SSF54277">
    <property type="entry name" value="CAD &amp; PB1 domains"/>
    <property type="match status" value="1"/>
</dbReference>
<keyword evidence="3" id="KW-1133">Transmembrane helix</keyword>
<dbReference type="Gene3D" id="3.10.20.90">
    <property type="entry name" value="Phosphatidylinositol 3-kinase Catalytic Subunit, Chain A, domain 1"/>
    <property type="match status" value="1"/>
</dbReference>
<keyword evidence="6" id="KW-1185">Reference proteome</keyword>
<dbReference type="InterPro" id="IPR053198">
    <property type="entry name" value="Gynoecium_Dev_Regulator"/>
</dbReference>
<dbReference type="EMBL" id="QZWG01000002">
    <property type="protein sequence ID" value="RZC25684.1"/>
    <property type="molecule type" value="Genomic_DNA"/>
</dbReference>
<keyword evidence="3" id="KW-0812">Transmembrane</keyword>
<keyword evidence="1" id="KW-0378">Hydrolase</keyword>
<evidence type="ECO:0000313" key="6">
    <source>
        <dbReference type="Proteomes" id="UP000289340"/>
    </source>
</evidence>
<dbReference type="SMART" id="SM00666">
    <property type="entry name" value="PB1"/>
    <property type="match status" value="1"/>
</dbReference>
<reference evidence="5 6" key="1">
    <citation type="submission" date="2018-09" db="EMBL/GenBank/DDBJ databases">
        <title>A high-quality reference genome of wild soybean provides a powerful tool to mine soybean genomes.</title>
        <authorList>
            <person name="Xie M."/>
            <person name="Chung C.Y.L."/>
            <person name="Li M.-W."/>
            <person name="Wong F.-L."/>
            <person name="Chan T.-F."/>
            <person name="Lam H.-M."/>
        </authorList>
    </citation>
    <scope>NUCLEOTIDE SEQUENCE [LARGE SCALE GENOMIC DNA]</scope>
    <source>
        <strain evidence="6">cv. W05</strain>
        <tissue evidence="5">Hypocotyl of etiolated seedlings</tissue>
    </source>
</reference>
<name>A0A445LR62_GLYSO</name>
<accession>A0A445LR62</accession>
<evidence type="ECO:0000256" key="1">
    <source>
        <dbReference type="ARBA" id="ARBA00022801"/>
    </source>
</evidence>
<keyword evidence="2" id="KW-0326">Glycosidase</keyword>
<dbReference type="InterPro" id="IPR002241">
    <property type="entry name" value="Glyco_hydro_27"/>
</dbReference>
<evidence type="ECO:0000313" key="5">
    <source>
        <dbReference type="EMBL" id="RZC25684.1"/>
    </source>
</evidence>
<evidence type="ECO:0000259" key="4">
    <source>
        <dbReference type="SMART" id="SM00666"/>
    </source>
</evidence>
<dbReference type="AlphaFoldDB" id="A0A445LR62"/>
<feature type="transmembrane region" description="Helical" evidence="3">
    <location>
        <begin position="173"/>
        <end position="197"/>
    </location>
</feature>
<dbReference type="Pfam" id="PF00564">
    <property type="entry name" value="PB1"/>
    <property type="match status" value="1"/>
</dbReference>
<comment type="caution">
    <text evidence="5">The sequence shown here is derived from an EMBL/GenBank/DDBJ whole genome shotgun (WGS) entry which is preliminary data.</text>
</comment>
<dbReference type="GO" id="GO:0004553">
    <property type="term" value="F:hydrolase activity, hydrolyzing O-glycosyl compounds"/>
    <property type="evidence" value="ECO:0007669"/>
    <property type="project" value="InterPro"/>
</dbReference>
<protein>
    <recommendedName>
        <fullName evidence="4">PB1 domain-containing protein</fullName>
    </recommendedName>
</protein>
<sequence>MNDSPQTKLGYDTTKTEPNLKAKHDNQLSYVVETKILIVDHSIKFPDFLSKLTALYNSLSQDLTFKYQLSDEDLDALIFVTNDNNLEHMVDKYDKLYRPNLKPARMKLFLFTLFNSNPNSSFSSKLDHFLSLLIRVHFLLNHHFCLPLLDPCFGGVVLVLQCMHFHQQVIVELWVLFILGSWANFLTLFYIVVAAIAHGAFEFEFAYCLLEMAKKSMVPFGIKALAYYVHNKGLKLGIYSDVGSPLPILHVALLEECVHQVVSALTIEINRAFVVVQEIETGKDLKKFLGIN</sequence>
<proteinExistence type="predicted"/>
<organism evidence="5 6">
    <name type="scientific">Glycine soja</name>
    <name type="common">Wild soybean</name>
    <dbReference type="NCBI Taxonomy" id="3848"/>
    <lineage>
        <taxon>Eukaryota</taxon>
        <taxon>Viridiplantae</taxon>
        <taxon>Streptophyta</taxon>
        <taxon>Embryophyta</taxon>
        <taxon>Tracheophyta</taxon>
        <taxon>Spermatophyta</taxon>
        <taxon>Magnoliopsida</taxon>
        <taxon>eudicotyledons</taxon>
        <taxon>Gunneridae</taxon>
        <taxon>Pentapetalae</taxon>
        <taxon>rosids</taxon>
        <taxon>fabids</taxon>
        <taxon>Fabales</taxon>
        <taxon>Fabaceae</taxon>
        <taxon>Papilionoideae</taxon>
        <taxon>50 kb inversion clade</taxon>
        <taxon>NPAAA clade</taxon>
        <taxon>indigoferoid/millettioid clade</taxon>
        <taxon>Phaseoleae</taxon>
        <taxon>Glycine</taxon>
        <taxon>Glycine subgen. Soja</taxon>
    </lineage>
</organism>
<dbReference type="InterPro" id="IPR013785">
    <property type="entry name" value="Aldolase_TIM"/>
</dbReference>